<keyword evidence="3" id="KW-1185">Reference proteome</keyword>
<organism evidence="2 3">
    <name type="scientific">Cichlidogyrus casuarinus</name>
    <dbReference type="NCBI Taxonomy" id="1844966"/>
    <lineage>
        <taxon>Eukaryota</taxon>
        <taxon>Metazoa</taxon>
        <taxon>Spiralia</taxon>
        <taxon>Lophotrochozoa</taxon>
        <taxon>Platyhelminthes</taxon>
        <taxon>Monogenea</taxon>
        <taxon>Monopisthocotylea</taxon>
        <taxon>Dactylogyridea</taxon>
        <taxon>Ancyrocephalidae</taxon>
        <taxon>Cichlidogyrus</taxon>
    </lineage>
</organism>
<protein>
    <submittedName>
        <fullName evidence="2">Uncharacterized protein</fullName>
    </submittedName>
</protein>
<feature type="compositionally biased region" description="Basic and acidic residues" evidence="1">
    <location>
        <begin position="194"/>
        <end position="204"/>
    </location>
</feature>
<feature type="region of interest" description="Disordered" evidence="1">
    <location>
        <begin position="194"/>
        <end position="243"/>
    </location>
</feature>
<gene>
    <name evidence="2" type="ORF">Ciccas_010451</name>
</gene>
<evidence type="ECO:0000313" key="2">
    <source>
        <dbReference type="EMBL" id="KAL3310974.1"/>
    </source>
</evidence>
<proteinExistence type="predicted"/>
<reference evidence="2 3" key="1">
    <citation type="submission" date="2024-11" db="EMBL/GenBank/DDBJ databases">
        <title>Adaptive evolution of stress response genes in parasites aligns with host niche diversity.</title>
        <authorList>
            <person name="Hahn C."/>
            <person name="Resl P."/>
        </authorList>
    </citation>
    <scope>NUCLEOTIDE SEQUENCE [LARGE SCALE GENOMIC DNA]</scope>
    <source>
        <strain evidence="2">EGGRZ-B1_66</strain>
        <tissue evidence="2">Body</tissue>
    </source>
</reference>
<dbReference type="PANTHER" id="PTHR15977">
    <property type="entry name" value="CILIA- AND FLAGELLA-ASSOCIATED PROTEIN 46"/>
    <property type="match status" value="1"/>
</dbReference>
<feature type="region of interest" description="Disordered" evidence="1">
    <location>
        <begin position="95"/>
        <end position="118"/>
    </location>
</feature>
<sequence>MQKFSQESTVVKANLWRMVARLTTQESQIYQAFTSGIEGLGNDEINEILLKVELNLEFSEWLLTQMNTSIDLIWKLLEQSLSLVASIKEEHLVAETNGPPDSKISNSPASQKPMATYSGHESLRKLDAQLKILTMMTRLRKQASCEGEFEELAPWKEFLDQAYEVVMKIWKQMFDLEPFALAMWSKCKQANSETTKKSVLDKKGSVSKQGGRGTSRRESKLAQLTQKRKSCNDELEEGAHRTPESWATFELPEDMKSLMQFLQDQLDEKPDSFPIQLDSSQQNDQLLKLAIYLFNRSNIADPVSSLFLMGKYLEELYLHDKMLPLLCLESILVGHAPNKVPLSCMDPNVMLKKAQHQALFPTIACPARANLVQLRKLEVSSILGLRAPVSHLMTSLKELSVSNLQVTNVGLKGENKNYDEFISSMANMETPVALDLIETWIETSIKLSRLGECHLASHFHESAHSCLVRLTPILEKKDTQVLMRLRTLANLGMSFVSLSAGHFSDGIKFAQEVMKAGPAASLQTWFTGLRVFIDCIVLDHSKVVKPLEGDQLLKHTGVEVALRAISETLHFLSSNASFWPQRQKLFQLFEAILSETKANIQLWLYSMNSDPLQVTLLVNLCNLLI</sequence>
<evidence type="ECO:0000256" key="1">
    <source>
        <dbReference type="SAM" id="MobiDB-lite"/>
    </source>
</evidence>
<accession>A0ABD2PUM7</accession>
<dbReference type="EMBL" id="JBJKFK010002530">
    <property type="protein sequence ID" value="KAL3310974.1"/>
    <property type="molecule type" value="Genomic_DNA"/>
</dbReference>
<dbReference type="InterPro" id="IPR039586">
    <property type="entry name" value="CFAP46"/>
</dbReference>
<name>A0ABD2PUM7_9PLAT</name>
<comment type="caution">
    <text evidence="2">The sequence shown here is derived from an EMBL/GenBank/DDBJ whole genome shotgun (WGS) entry which is preliminary data.</text>
</comment>
<dbReference type="AlphaFoldDB" id="A0ABD2PUM7"/>
<dbReference type="PANTHER" id="PTHR15977:SF15">
    <property type="entry name" value="CILIA- AND FLAGELLA-ASSOCIATED PROTEIN 46"/>
    <property type="match status" value="1"/>
</dbReference>
<dbReference type="Proteomes" id="UP001626550">
    <property type="component" value="Unassembled WGS sequence"/>
</dbReference>
<evidence type="ECO:0000313" key="3">
    <source>
        <dbReference type="Proteomes" id="UP001626550"/>
    </source>
</evidence>